<dbReference type="CDD" id="cd01143">
    <property type="entry name" value="YvrC"/>
    <property type="match status" value="1"/>
</dbReference>
<keyword evidence="6" id="KW-1185">Reference proteome</keyword>
<dbReference type="NCBIfam" id="NF038402">
    <property type="entry name" value="TroA_like"/>
    <property type="match status" value="1"/>
</dbReference>
<evidence type="ECO:0000256" key="1">
    <source>
        <dbReference type="ARBA" id="ARBA00008814"/>
    </source>
</evidence>
<dbReference type="PROSITE" id="PS51257">
    <property type="entry name" value="PROKAR_LIPOPROTEIN"/>
    <property type="match status" value="1"/>
</dbReference>
<dbReference type="InterPro" id="IPR054828">
    <property type="entry name" value="Vit_B12_bind_prot"/>
</dbReference>
<dbReference type="PANTHER" id="PTHR30535:SF34">
    <property type="entry name" value="MOLYBDATE-BINDING PROTEIN MOLA"/>
    <property type="match status" value="1"/>
</dbReference>
<evidence type="ECO:0000256" key="3">
    <source>
        <dbReference type="SAM" id="SignalP"/>
    </source>
</evidence>
<dbReference type="InterPro" id="IPR050902">
    <property type="entry name" value="ABC_Transporter_SBP"/>
</dbReference>
<evidence type="ECO:0000313" key="6">
    <source>
        <dbReference type="Proteomes" id="UP000647017"/>
    </source>
</evidence>
<dbReference type="Pfam" id="PF01497">
    <property type="entry name" value="Peripla_BP_2"/>
    <property type="match status" value="1"/>
</dbReference>
<feature type="chain" id="PRO_5045473551" evidence="3">
    <location>
        <begin position="25"/>
        <end position="313"/>
    </location>
</feature>
<name>A0ABQ4HRN8_9ACTN</name>
<evidence type="ECO:0000313" key="5">
    <source>
        <dbReference type="EMBL" id="GIJ08312.1"/>
    </source>
</evidence>
<comment type="similarity">
    <text evidence="1">Belongs to the bacterial solute-binding protein 8 family.</text>
</comment>
<dbReference type="PROSITE" id="PS50983">
    <property type="entry name" value="FE_B12_PBP"/>
    <property type="match status" value="1"/>
</dbReference>
<dbReference type="RefSeq" id="WP_204002680.1">
    <property type="nucleotide sequence ID" value="NZ_BOOZ01000006.1"/>
</dbReference>
<comment type="caution">
    <text evidence="5">The sequence shown here is derived from an EMBL/GenBank/DDBJ whole genome shotgun (WGS) entry which is preliminary data.</text>
</comment>
<reference evidence="5 6" key="1">
    <citation type="submission" date="2021-01" db="EMBL/GenBank/DDBJ databases">
        <title>Whole genome shotgun sequence of Verrucosispora andamanensis NBRC 109075.</title>
        <authorList>
            <person name="Komaki H."/>
            <person name="Tamura T."/>
        </authorList>
    </citation>
    <scope>NUCLEOTIDE SEQUENCE [LARGE SCALE GENOMIC DNA]</scope>
    <source>
        <strain evidence="5 6">NBRC 109075</strain>
    </source>
</reference>
<protein>
    <submittedName>
        <fullName evidence="5">ABC transporter substrate-binding protein</fullName>
    </submittedName>
</protein>
<dbReference type="Gene3D" id="3.40.50.1980">
    <property type="entry name" value="Nitrogenase molybdenum iron protein domain"/>
    <property type="match status" value="2"/>
</dbReference>
<proteinExistence type="inferred from homology"/>
<dbReference type="SUPFAM" id="SSF53807">
    <property type="entry name" value="Helical backbone' metal receptor"/>
    <property type="match status" value="1"/>
</dbReference>
<evidence type="ECO:0000259" key="4">
    <source>
        <dbReference type="PROSITE" id="PS50983"/>
    </source>
</evidence>
<accession>A0ABQ4HRN8</accession>
<dbReference type="PANTHER" id="PTHR30535">
    <property type="entry name" value="VITAMIN B12-BINDING PROTEIN"/>
    <property type="match status" value="1"/>
</dbReference>
<keyword evidence="2 3" id="KW-0732">Signal</keyword>
<feature type="signal peptide" evidence="3">
    <location>
        <begin position="1"/>
        <end position="24"/>
    </location>
</feature>
<sequence length="313" mass="33048">MFRRTPVVFAASLAAAALALGACAEKTPDTDTPAAGGSPSAATFPVTVGELTLERRPEKIVSLSATATEMLFAIGAGPQVTAVDDQSNFPADAPKTDLSGYQPNAEAVAAKDPDLVVLSDDRNKIVEQLTTLKIPVYLTPAAQTLDDSYRQITELGTLTGNATAAADVVRRMTDDIAKIVAEVPQRAEALTYFHELGPELYTATSKTFIGSIYSLAGLENIADASDADGKNGGYPQLSQEVIVKANPDFVFLSDVKCCQQSAATVKARSGWSALTAVRNDQVVELDDDVASRWGPRVVDLLRTIVDATAKVSQ</sequence>
<dbReference type="Proteomes" id="UP000647017">
    <property type="component" value="Unassembled WGS sequence"/>
</dbReference>
<gene>
    <name evidence="5" type="ORF">Van01_15260</name>
</gene>
<organism evidence="5 6">
    <name type="scientific">Micromonospora andamanensis</name>
    <dbReference type="NCBI Taxonomy" id="1287068"/>
    <lineage>
        <taxon>Bacteria</taxon>
        <taxon>Bacillati</taxon>
        <taxon>Actinomycetota</taxon>
        <taxon>Actinomycetes</taxon>
        <taxon>Micromonosporales</taxon>
        <taxon>Micromonosporaceae</taxon>
        <taxon>Micromonospora</taxon>
    </lineage>
</organism>
<evidence type="ECO:0000256" key="2">
    <source>
        <dbReference type="ARBA" id="ARBA00022729"/>
    </source>
</evidence>
<dbReference type="InterPro" id="IPR002491">
    <property type="entry name" value="ABC_transptr_periplasmic_BD"/>
</dbReference>
<feature type="domain" description="Fe/B12 periplasmic-binding" evidence="4">
    <location>
        <begin position="59"/>
        <end position="313"/>
    </location>
</feature>
<dbReference type="EMBL" id="BOOZ01000006">
    <property type="protein sequence ID" value="GIJ08312.1"/>
    <property type="molecule type" value="Genomic_DNA"/>
</dbReference>